<dbReference type="GO" id="GO:0044718">
    <property type="term" value="P:siderophore transmembrane transport"/>
    <property type="evidence" value="ECO:0007669"/>
    <property type="project" value="TreeGrafter"/>
</dbReference>
<keyword evidence="7" id="KW-0798">TonB box</keyword>
<dbReference type="Proteomes" id="UP000254340">
    <property type="component" value="Unassembled WGS sequence"/>
</dbReference>
<keyword evidence="4 11" id="KW-1134">Transmembrane beta strand</keyword>
<evidence type="ECO:0000256" key="3">
    <source>
        <dbReference type="ARBA" id="ARBA00022448"/>
    </source>
</evidence>
<evidence type="ECO:0000256" key="11">
    <source>
        <dbReference type="PROSITE-ProRule" id="PRU01360"/>
    </source>
</evidence>
<evidence type="ECO:0000259" key="13">
    <source>
        <dbReference type="Pfam" id="PF00593"/>
    </source>
</evidence>
<dbReference type="InterPro" id="IPR036942">
    <property type="entry name" value="Beta-barrel_TonB_sf"/>
</dbReference>
<accession>A0A377XQS7</accession>
<protein>
    <submittedName>
        <fullName evidence="14">TonB-dependent hemin, ferrichrome receptor</fullName>
    </submittedName>
</protein>
<evidence type="ECO:0000256" key="5">
    <source>
        <dbReference type="ARBA" id="ARBA00022692"/>
    </source>
</evidence>
<evidence type="ECO:0000256" key="8">
    <source>
        <dbReference type="ARBA" id="ARBA00023136"/>
    </source>
</evidence>
<name>A0A377XQS7_KLEPN</name>
<proteinExistence type="inferred from homology"/>
<gene>
    <name evidence="14" type="ORF">NCTC5047_05323</name>
</gene>
<dbReference type="GO" id="GO:0009279">
    <property type="term" value="C:cell outer membrane"/>
    <property type="evidence" value="ECO:0007669"/>
    <property type="project" value="UniProtKB-SubCell"/>
</dbReference>
<dbReference type="AlphaFoldDB" id="A0A377XQS7"/>
<keyword evidence="3 11" id="KW-0813">Transport</keyword>
<keyword evidence="5 11" id="KW-0812">Transmembrane</keyword>
<sequence>MQPEADSRSYTLGGFVQDKINFDLDSHNFAVIPGVRVVHQSTKPENLSDLAANSSVLSESSVANLYGKNSDTQVLPSLTFQYDLTPRLMTYLQYQRGAQFPNASQLYGPWNLGSSYAGSQQYALIGNTDLKTETSDNLEWGLKGEVTEGITLRTALFYNSYKNFIAYTRYTRANNPGQFTNVPSNIYTIYQAENRDKAYIYGGEISTKFNFGTWFEQVDGLSATLALAIAKGNRKSSYSGDKYVDLDSVAPMKAIVGRGMGRSGETLRHRPGRRPLSKGNRRPPPTAKSYSNSGSAITDASSDYMRVPGYGMLDWTAYWQVAKNVRLNGGVYNLTDRKYWDYLSSRNIETGTNQDANDKALAVMPGRTWQLGVNVDF</sequence>
<comment type="subcellular location">
    <subcellularLocation>
        <location evidence="1 11">Cell outer membrane</location>
        <topology evidence="1 11">Multi-pass membrane protein</topology>
    </subcellularLocation>
</comment>
<evidence type="ECO:0000313" key="15">
    <source>
        <dbReference type="Proteomes" id="UP000254340"/>
    </source>
</evidence>
<dbReference type="InterPro" id="IPR039426">
    <property type="entry name" value="TonB-dep_rcpt-like"/>
</dbReference>
<feature type="compositionally biased region" description="Basic residues" evidence="12">
    <location>
        <begin position="269"/>
        <end position="281"/>
    </location>
</feature>
<keyword evidence="8 11" id="KW-0472">Membrane</keyword>
<comment type="similarity">
    <text evidence="2">Belongs to the TonB-dependent receptor family. Hemoglobin/haptoglobin binding protein subfamily.</text>
</comment>
<evidence type="ECO:0000256" key="10">
    <source>
        <dbReference type="ARBA" id="ARBA00023237"/>
    </source>
</evidence>
<reference evidence="14 15" key="1">
    <citation type="submission" date="2018-06" db="EMBL/GenBank/DDBJ databases">
        <authorList>
            <consortium name="Pathogen Informatics"/>
            <person name="Doyle S."/>
        </authorList>
    </citation>
    <scope>NUCLEOTIDE SEQUENCE [LARGE SCALE GENOMIC DNA]</scope>
    <source>
        <strain evidence="14 15">NCTC5047</strain>
    </source>
</reference>
<evidence type="ECO:0000256" key="1">
    <source>
        <dbReference type="ARBA" id="ARBA00004571"/>
    </source>
</evidence>
<dbReference type="Pfam" id="PF00593">
    <property type="entry name" value="TonB_dep_Rec_b-barrel"/>
    <property type="match status" value="1"/>
</dbReference>
<organism evidence="14 15">
    <name type="scientific">Klebsiella pneumoniae</name>
    <dbReference type="NCBI Taxonomy" id="573"/>
    <lineage>
        <taxon>Bacteria</taxon>
        <taxon>Pseudomonadati</taxon>
        <taxon>Pseudomonadota</taxon>
        <taxon>Gammaproteobacteria</taxon>
        <taxon>Enterobacterales</taxon>
        <taxon>Enterobacteriaceae</taxon>
        <taxon>Klebsiella/Raoultella group</taxon>
        <taxon>Klebsiella</taxon>
        <taxon>Klebsiella pneumoniae complex</taxon>
    </lineage>
</organism>
<dbReference type="Gene3D" id="2.40.170.20">
    <property type="entry name" value="TonB-dependent receptor, beta-barrel domain"/>
    <property type="match status" value="1"/>
</dbReference>
<dbReference type="PROSITE" id="PS52016">
    <property type="entry name" value="TONB_DEPENDENT_REC_3"/>
    <property type="match status" value="1"/>
</dbReference>
<dbReference type="InterPro" id="IPR000531">
    <property type="entry name" value="Beta-barrel_TonB"/>
</dbReference>
<dbReference type="SUPFAM" id="SSF56935">
    <property type="entry name" value="Porins"/>
    <property type="match status" value="1"/>
</dbReference>
<feature type="domain" description="TonB-dependent receptor-like beta-barrel" evidence="13">
    <location>
        <begin position="6"/>
        <end position="334"/>
    </location>
</feature>
<keyword evidence="6" id="KW-0732">Signal</keyword>
<dbReference type="EMBL" id="UGLH01000006">
    <property type="protein sequence ID" value="STT84284.1"/>
    <property type="molecule type" value="Genomic_DNA"/>
</dbReference>
<keyword evidence="10 11" id="KW-0998">Cell outer membrane</keyword>
<evidence type="ECO:0000256" key="4">
    <source>
        <dbReference type="ARBA" id="ARBA00022452"/>
    </source>
</evidence>
<evidence type="ECO:0000256" key="7">
    <source>
        <dbReference type="ARBA" id="ARBA00023077"/>
    </source>
</evidence>
<dbReference type="PANTHER" id="PTHR30069:SF29">
    <property type="entry name" value="HEMOGLOBIN AND HEMOGLOBIN-HAPTOGLOBIN-BINDING PROTEIN 1-RELATED"/>
    <property type="match status" value="1"/>
</dbReference>
<evidence type="ECO:0000256" key="9">
    <source>
        <dbReference type="ARBA" id="ARBA00023170"/>
    </source>
</evidence>
<keyword evidence="9 14" id="KW-0675">Receptor</keyword>
<dbReference type="PANTHER" id="PTHR30069">
    <property type="entry name" value="TONB-DEPENDENT OUTER MEMBRANE RECEPTOR"/>
    <property type="match status" value="1"/>
</dbReference>
<evidence type="ECO:0000256" key="12">
    <source>
        <dbReference type="SAM" id="MobiDB-lite"/>
    </source>
</evidence>
<evidence type="ECO:0000256" key="6">
    <source>
        <dbReference type="ARBA" id="ARBA00022729"/>
    </source>
</evidence>
<dbReference type="GO" id="GO:0015344">
    <property type="term" value="F:siderophore uptake transmembrane transporter activity"/>
    <property type="evidence" value="ECO:0007669"/>
    <property type="project" value="TreeGrafter"/>
</dbReference>
<feature type="region of interest" description="Disordered" evidence="12">
    <location>
        <begin position="260"/>
        <end position="295"/>
    </location>
</feature>
<evidence type="ECO:0000256" key="2">
    <source>
        <dbReference type="ARBA" id="ARBA00008143"/>
    </source>
</evidence>
<evidence type="ECO:0000313" key="14">
    <source>
        <dbReference type="EMBL" id="STT84284.1"/>
    </source>
</evidence>